<feature type="chain" id="PRO_5012395278" description="Secreted protein" evidence="1">
    <location>
        <begin position="19"/>
        <end position="108"/>
    </location>
</feature>
<evidence type="ECO:0000313" key="2">
    <source>
        <dbReference type="EMBL" id="ORY08077.1"/>
    </source>
</evidence>
<gene>
    <name evidence="2" type="ORF">BCR34DRAFT_15114</name>
</gene>
<organism evidence="2 3">
    <name type="scientific">Clohesyomyces aquaticus</name>
    <dbReference type="NCBI Taxonomy" id="1231657"/>
    <lineage>
        <taxon>Eukaryota</taxon>
        <taxon>Fungi</taxon>
        <taxon>Dikarya</taxon>
        <taxon>Ascomycota</taxon>
        <taxon>Pezizomycotina</taxon>
        <taxon>Dothideomycetes</taxon>
        <taxon>Pleosporomycetidae</taxon>
        <taxon>Pleosporales</taxon>
        <taxon>Lindgomycetaceae</taxon>
        <taxon>Clohesyomyces</taxon>
    </lineage>
</organism>
<comment type="caution">
    <text evidence="2">The sequence shown here is derived from an EMBL/GenBank/DDBJ whole genome shotgun (WGS) entry which is preliminary data.</text>
</comment>
<keyword evidence="3" id="KW-1185">Reference proteome</keyword>
<accession>A0A1Y1ZDN7</accession>
<reference evidence="2 3" key="1">
    <citation type="submission" date="2016-07" db="EMBL/GenBank/DDBJ databases">
        <title>Pervasive Adenine N6-methylation of Active Genes in Fungi.</title>
        <authorList>
            <consortium name="DOE Joint Genome Institute"/>
            <person name="Mondo S.J."/>
            <person name="Dannebaum R.O."/>
            <person name="Kuo R.C."/>
            <person name="Labutti K."/>
            <person name="Haridas S."/>
            <person name="Kuo A."/>
            <person name="Salamov A."/>
            <person name="Ahrendt S.R."/>
            <person name="Lipzen A."/>
            <person name="Sullivan W."/>
            <person name="Andreopoulos W.B."/>
            <person name="Clum A."/>
            <person name="Lindquist E."/>
            <person name="Daum C."/>
            <person name="Ramamoorthy G.K."/>
            <person name="Gryganskyi A."/>
            <person name="Culley D."/>
            <person name="Magnuson J.K."/>
            <person name="James T.Y."/>
            <person name="O'Malley M.A."/>
            <person name="Stajich J.E."/>
            <person name="Spatafora J.W."/>
            <person name="Visel A."/>
            <person name="Grigoriev I.V."/>
        </authorList>
    </citation>
    <scope>NUCLEOTIDE SEQUENCE [LARGE SCALE GENOMIC DNA]</scope>
    <source>
        <strain evidence="2 3">CBS 115471</strain>
    </source>
</reference>
<dbReference type="Proteomes" id="UP000193144">
    <property type="component" value="Unassembled WGS sequence"/>
</dbReference>
<evidence type="ECO:0000256" key="1">
    <source>
        <dbReference type="SAM" id="SignalP"/>
    </source>
</evidence>
<proteinExistence type="predicted"/>
<name>A0A1Y1ZDN7_9PLEO</name>
<evidence type="ECO:0000313" key="3">
    <source>
        <dbReference type="Proteomes" id="UP000193144"/>
    </source>
</evidence>
<keyword evidence="1" id="KW-0732">Signal</keyword>
<protein>
    <recommendedName>
        <fullName evidence="4">Secreted protein</fullName>
    </recommendedName>
</protein>
<sequence>MLSGHYLLLLILRIPGRSDLRLYCLVWPRGSLVCELVQPLHCYCMARPSHWVLDRPRRRFRPLAAESSAATRPCSGYGYCPKYTTNRFIPLQVRICEGLGLHLAIIRL</sequence>
<dbReference type="EMBL" id="MCFA01000104">
    <property type="protein sequence ID" value="ORY08077.1"/>
    <property type="molecule type" value="Genomic_DNA"/>
</dbReference>
<feature type="signal peptide" evidence="1">
    <location>
        <begin position="1"/>
        <end position="18"/>
    </location>
</feature>
<evidence type="ECO:0008006" key="4">
    <source>
        <dbReference type="Google" id="ProtNLM"/>
    </source>
</evidence>
<dbReference type="AlphaFoldDB" id="A0A1Y1ZDN7"/>